<dbReference type="EMBL" id="JACBZP010000001">
    <property type="protein sequence ID" value="NYI68218.1"/>
    <property type="molecule type" value="Genomic_DNA"/>
</dbReference>
<dbReference type="InterPro" id="IPR016181">
    <property type="entry name" value="Acyl_CoA_acyltransferase"/>
</dbReference>
<dbReference type="UniPathway" id="UPA00011"/>
<comment type="function">
    <text evidence="1">Acyltransferase required for the direct transfer of medium- to long-chain fatty acyl moieties from a carrier protein (MbtL) on to the epsilon-amino group of lysine residue in the mycobactin core.</text>
</comment>
<dbReference type="SUPFAM" id="SSF55729">
    <property type="entry name" value="Acyl-CoA N-acyltransferases (Nat)"/>
    <property type="match status" value="1"/>
</dbReference>
<reference evidence="6 7" key="1">
    <citation type="submission" date="2020-07" db="EMBL/GenBank/DDBJ databases">
        <title>Sequencing the genomes of 1000 actinobacteria strains.</title>
        <authorList>
            <person name="Klenk H.-P."/>
        </authorList>
    </citation>
    <scope>NUCLEOTIDE SEQUENCE [LARGE SCALE GENOMIC DNA]</scope>
    <source>
        <strain evidence="6 7">DSM 26341</strain>
    </source>
</reference>
<protein>
    <recommendedName>
        <fullName evidence="3">Lysine N-acyltransferase MbtK</fullName>
    </recommendedName>
    <alternativeName>
        <fullName evidence="4">Mycobactin synthase protein K</fullName>
    </alternativeName>
</protein>
<comment type="caution">
    <text evidence="6">The sequence shown here is derived from an EMBL/GenBank/DDBJ whole genome shotgun (WGS) entry which is preliminary data.</text>
</comment>
<dbReference type="InterPro" id="IPR019432">
    <property type="entry name" value="Acyltransferase_MbtK/IucB-like"/>
</dbReference>
<dbReference type="GO" id="GO:0016410">
    <property type="term" value="F:N-acyltransferase activity"/>
    <property type="evidence" value="ECO:0007669"/>
    <property type="project" value="TreeGrafter"/>
</dbReference>
<name>A0A7Z0D3J1_9MICO</name>
<evidence type="ECO:0000256" key="1">
    <source>
        <dbReference type="ARBA" id="ARBA00003818"/>
    </source>
</evidence>
<evidence type="ECO:0000256" key="2">
    <source>
        <dbReference type="ARBA" id="ARBA00005102"/>
    </source>
</evidence>
<proteinExistence type="predicted"/>
<evidence type="ECO:0000256" key="4">
    <source>
        <dbReference type="ARBA" id="ARBA00031122"/>
    </source>
</evidence>
<keyword evidence="7" id="KW-1185">Reference proteome</keyword>
<feature type="domain" description="Acyltransferase MbtK/IucB-like conserved" evidence="5">
    <location>
        <begin position="21"/>
        <end position="68"/>
    </location>
</feature>
<sequence>MNAPDAVFTARVPHVGTLELTPVRAERDTSVLHEWFTDDHAAYWGMTTATRDDVYREYRRYETSTRHRALLGLRDGHPEFLLEYYDPASDPVGAVYAVRRGDVGMHFLAARTAVPIAGFTTAAMTACLTHLFDHADHTRVVVEPDVRNHKVHALNARVGFRADSRVDLPDKCALLSFCTREDFYRWRTAPTEGREEHR</sequence>
<keyword evidence="6" id="KW-0808">Transferase</keyword>
<dbReference type="PANTHER" id="PTHR31438">
    <property type="entry name" value="LYSINE N-ACYLTRANSFERASE C17G9.06C-RELATED"/>
    <property type="match status" value="1"/>
</dbReference>
<dbReference type="Gene3D" id="3.40.630.30">
    <property type="match status" value="1"/>
</dbReference>
<evidence type="ECO:0000256" key="3">
    <source>
        <dbReference type="ARBA" id="ARBA00020586"/>
    </source>
</evidence>
<evidence type="ECO:0000259" key="5">
    <source>
        <dbReference type="SMART" id="SM01006"/>
    </source>
</evidence>
<evidence type="ECO:0000313" key="6">
    <source>
        <dbReference type="EMBL" id="NYI68218.1"/>
    </source>
</evidence>
<dbReference type="RefSeq" id="WP_179428596.1">
    <property type="nucleotide sequence ID" value="NZ_JACBZP010000001.1"/>
</dbReference>
<evidence type="ECO:0000313" key="7">
    <source>
        <dbReference type="Proteomes" id="UP000539111"/>
    </source>
</evidence>
<organism evidence="6 7">
    <name type="scientific">Spelaeicoccus albus</name>
    <dbReference type="NCBI Taxonomy" id="1280376"/>
    <lineage>
        <taxon>Bacteria</taxon>
        <taxon>Bacillati</taxon>
        <taxon>Actinomycetota</taxon>
        <taxon>Actinomycetes</taxon>
        <taxon>Micrococcales</taxon>
        <taxon>Brevibacteriaceae</taxon>
        <taxon>Spelaeicoccus</taxon>
    </lineage>
</organism>
<dbReference type="Pfam" id="PF13523">
    <property type="entry name" value="Acetyltransf_8"/>
    <property type="match status" value="1"/>
</dbReference>
<dbReference type="SMART" id="SM01006">
    <property type="entry name" value="AlcB"/>
    <property type="match status" value="1"/>
</dbReference>
<comment type="pathway">
    <text evidence="2">Siderophore biosynthesis; mycobactin biosynthesis.</text>
</comment>
<gene>
    <name evidence="6" type="ORF">BJY26_002524</name>
</gene>
<dbReference type="AlphaFoldDB" id="A0A7Z0D3J1"/>
<dbReference type="PANTHER" id="PTHR31438:SF1">
    <property type="entry name" value="LYSINE N-ACYLTRANSFERASE C17G9.06C-RELATED"/>
    <property type="match status" value="1"/>
</dbReference>
<dbReference type="GO" id="GO:0019290">
    <property type="term" value="P:siderophore biosynthetic process"/>
    <property type="evidence" value="ECO:0007669"/>
    <property type="project" value="InterPro"/>
</dbReference>
<dbReference type="Proteomes" id="UP000539111">
    <property type="component" value="Unassembled WGS sequence"/>
</dbReference>
<accession>A0A7Z0D3J1</accession>